<feature type="chain" id="PRO_5022962203" description="DUF4412 domain-containing protein" evidence="1">
    <location>
        <begin position="26"/>
        <end position="258"/>
    </location>
</feature>
<accession>A0A5C5VJK9</accession>
<evidence type="ECO:0000313" key="3">
    <source>
        <dbReference type="Proteomes" id="UP000316714"/>
    </source>
</evidence>
<organism evidence="2 3">
    <name type="scientific">Posidoniimonas corsicana</name>
    <dbReference type="NCBI Taxonomy" id="1938618"/>
    <lineage>
        <taxon>Bacteria</taxon>
        <taxon>Pseudomonadati</taxon>
        <taxon>Planctomycetota</taxon>
        <taxon>Planctomycetia</taxon>
        <taxon>Pirellulales</taxon>
        <taxon>Lacipirellulaceae</taxon>
        <taxon>Posidoniimonas</taxon>
    </lineage>
</organism>
<dbReference type="Proteomes" id="UP000316714">
    <property type="component" value="Unassembled WGS sequence"/>
</dbReference>
<evidence type="ECO:0000313" key="2">
    <source>
        <dbReference type="EMBL" id="TWT37995.1"/>
    </source>
</evidence>
<protein>
    <recommendedName>
        <fullName evidence="4">DUF4412 domain-containing protein</fullName>
    </recommendedName>
</protein>
<gene>
    <name evidence="2" type="ORF">KOR34_29610</name>
</gene>
<keyword evidence="1" id="KW-0732">Signal</keyword>
<dbReference type="RefSeq" id="WP_146565289.1">
    <property type="nucleotide sequence ID" value="NZ_SIHJ01000001.1"/>
</dbReference>
<name>A0A5C5VJK9_9BACT</name>
<evidence type="ECO:0008006" key="4">
    <source>
        <dbReference type="Google" id="ProtNLM"/>
    </source>
</evidence>
<sequence length="258" mass="28775" precursor="true">MLCPIKPLSALFAAASLLLASVAVAADLRIETRVYAPEEEAPVCRSVTLFSGAAVYDFREDRPVVTIFRAAAAGKPERFTLLDTQRQVRTEIEVSKIDHAMVSLRKWAAQSGDAFLRFAGDPVFTESFDEETGELQLIGDQLSYRLVTVPMEDEMTRLAVRRFLDSFTKLQTLLETSLPPDPRLRVNEALFVHGVMPVETKLFSGKQDKPSLRAEHLTAPLLSKRDRARIDDAIDKMASYRQVSNEEFRSAGVQTAAK</sequence>
<comment type="caution">
    <text evidence="2">The sequence shown here is derived from an EMBL/GenBank/DDBJ whole genome shotgun (WGS) entry which is preliminary data.</text>
</comment>
<dbReference type="OrthoDB" id="211725at2"/>
<dbReference type="EMBL" id="SIHJ01000001">
    <property type="protein sequence ID" value="TWT37995.1"/>
    <property type="molecule type" value="Genomic_DNA"/>
</dbReference>
<reference evidence="2 3" key="1">
    <citation type="submission" date="2019-02" db="EMBL/GenBank/DDBJ databases">
        <title>Deep-cultivation of Planctomycetes and their phenomic and genomic characterization uncovers novel biology.</title>
        <authorList>
            <person name="Wiegand S."/>
            <person name="Jogler M."/>
            <person name="Boedeker C."/>
            <person name="Pinto D."/>
            <person name="Vollmers J."/>
            <person name="Rivas-Marin E."/>
            <person name="Kohn T."/>
            <person name="Peeters S.H."/>
            <person name="Heuer A."/>
            <person name="Rast P."/>
            <person name="Oberbeckmann S."/>
            <person name="Bunk B."/>
            <person name="Jeske O."/>
            <person name="Meyerdierks A."/>
            <person name="Storesund J.E."/>
            <person name="Kallscheuer N."/>
            <person name="Luecker S."/>
            <person name="Lage O.M."/>
            <person name="Pohl T."/>
            <person name="Merkel B.J."/>
            <person name="Hornburger P."/>
            <person name="Mueller R.-W."/>
            <person name="Bruemmer F."/>
            <person name="Labrenz M."/>
            <person name="Spormann A.M."/>
            <person name="Op Den Camp H."/>
            <person name="Overmann J."/>
            <person name="Amann R."/>
            <person name="Jetten M.S.M."/>
            <person name="Mascher T."/>
            <person name="Medema M.H."/>
            <person name="Devos D.P."/>
            <person name="Kaster A.-K."/>
            <person name="Ovreas L."/>
            <person name="Rohde M."/>
            <person name="Galperin M.Y."/>
            <person name="Jogler C."/>
        </authorList>
    </citation>
    <scope>NUCLEOTIDE SEQUENCE [LARGE SCALE GENOMIC DNA]</scope>
    <source>
        <strain evidence="2 3">KOR34</strain>
    </source>
</reference>
<keyword evidence="3" id="KW-1185">Reference proteome</keyword>
<evidence type="ECO:0000256" key="1">
    <source>
        <dbReference type="SAM" id="SignalP"/>
    </source>
</evidence>
<proteinExistence type="predicted"/>
<dbReference type="AlphaFoldDB" id="A0A5C5VJK9"/>
<feature type="signal peptide" evidence="1">
    <location>
        <begin position="1"/>
        <end position="25"/>
    </location>
</feature>